<name>D6U319_KTERA</name>
<dbReference type="STRING" id="485913.Krac_3817"/>
<organism evidence="1 2">
    <name type="scientific">Ktedonobacter racemifer DSM 44963</name>
    <dbReference type="NCBI Taxonomy" id="485913"/>
    <lineage>
        <taxon>Bacteria</taxon>
        <taxon>Bacillati</taxon>
        <taxon>Chloroflexota</taxon>
        <taxon>Ktedonobacteria</taxon>
        <taxon>Ktedonobacterales</taxon>
        <taxon>Ktedonobacteraceae</taxon>
        <taxon>Ktedonobacter</taxon>
    </lineage>
</organism>
<evidence type="ECO:0000313" key="2">
    <source>
        <dbReference type="Proteomes" id="UP000004508"/>
    </source>
</evidence>
<comment type="caution">
    <text evidence="1">The sequence shown here is derived from an EMBL/GenBank/DDBJ whole genome shotgun (WGS) entry which is preliminary data.</text>
</comment>
<dbReference type="EMBL" id="ADVG01000004">
    <property type="protein sequence ID" value="EFH82924.1"/>
    <property type="molecule type" value="Genomic_DNA"/>
</dbReference>
<proteinExistence type="predicted"/>
<accession>D6U319</accession>
<dbReference type="InParanoid" id="D6U319"/>
<reference evidence="1 2" key="1">
    <citation type="journal article" date="2011" name="Stand. Genomic Sci.">
        <title>Non-contiguous finished genome sequence and contextual data of the filamentous soil bacterium Ktedonobacter racemifer type strain (SOSP1-21).</title>
        <authorList>
            <person name="Chang Y.J."/>
            <person name="Land M."/>
            <person name="Hauser L."/>
            <person name="Chertkov O."/>
            <person name="Del Rio T.G."/>
            <person name="Nolan M."/>
            <person name="Copeland A."/>
            <person name="Tice H."/>
            <person name="Cheng J.F."/>
            <person name="Lucas S."/>
            <person name="Han C."/>
            <person name="Goodwin L."/>
            <person name="Pitluck S."/>
            <person name="Ivanova N."/>
            <person name="Ovchinikova G."/>
            <person name="Pati A."/>
            <person name="Chen A."/>
            <person name="Palaniappan K."/>
            <person name="Mavromatis K."/>
            <person name="Liolios K."/>
            <person name="Brettin T."/>
            <person name="Fiebig A."/>
            <person name="Rohde M."/>
            <person name="Abt B."/>
            <person name="Goker M."/>
            <person name="Detter J.C."/>
            <person name="Woyke T."/>
            <person name="Bristow J."/>
            <person name="Eisen J.A."/>
            <person name="Markowitz V."/>
            <person name="Hugenholtz P."/>
            <person name="Kyrpides N.C."/>
            <person name="Klenk H.P."/>
            <person name="Lapidus A."/>
        </authorList>
    </citation>
    <scope>NUCLEOTIDE SEQUENCE [LARGE SCALE GENOMIC DNA]</scope>
    <source>
        <strain evidence="2">DSM 44963</strain>
    </source>
</reference>
<protein>
    <submittedName>
        <fullName evidence="1">Uncharacterized protein</fullName>
    </submittedName>
</protein>
<dbReference type="Proteomes" id="UP000004508">
    <property type="component" value="Unassembled WGS sequence"/>
</dbReference>
<keyword evidence="2" id="KW-1185">Reference proteome</keyword>
<gene>
    <name evidence="1" type="ORF">Krac_3817</name>
</gene>
<evidence type="ECO:0000313" key="1">
    <source>
        <dbReference type="EMBL" id="EFH82924.1"/>
    </source>
</evidence>
<sequence>MARLVINDMKSGSDTLIRRMGGEAQIPEIACMHNSRRNQPQLSVPCFQRKLKRGSGRVNETCQLSGIINYS</sequence>
<dbReference type="AlphaFoldDB" id="D6U319"/>